<comment type="similarity">
    <text evidence="3">Belongs to the GST superfamily.</text>
</comment>
<dbReference type="GO" id="GO:0009407">
    <property type="term" value="P:toxin catabolic process"/>
    <property type="evidence" value="ECO:0007669"/>
    <property type="project" value="UniProtKB-ARBA"/>
</dbReference>
<evidence type="ECO:0000259" key="5">
    <source>
        <dbReference type="PROSITE" id="PS50405"/>
    </source>
</evidence>
<dbReference type="SUPFAM" id="SSF47616">
    <property type="entry name" value="GST C-terminal domain-like"/>
    <property type="match status" value="1"/>
</dbReference>
<dbReference type="SFLD" id="SFLDG01152">
    <property type="entry name" value="Main.3:_Omega-_and_Tau-like"/>
    <property type="match status" value="1"/>
</dbReference>
<dbReference type="PROSITE" id="PS50405">
    <property type="entry name" value="GST_CTER"/>
    <property type="match status" value="1"/>
</dbReference>
<dbReference type="Pfam" id="PF02798">
    <property type="entry name" value="GST_N"/>
    <property type="match status" value="1"/>
</dbReference>
<evidence type="ECO:0000313" key="6">
    <source>
        <dbReference type="EMBL" id="VAH99418.1"/>
    </source>
</evidence>
<name>A0A9R0W5G1_TRITD</name>
<proteinExistence type="inferred from homology"/>
<gene>
    <name evidence="6" type="ORF">TRITD_4Av1G255460</name>
</gene>
<keyword evidence="3" id="KW-0963">Cytoplasm</keyword>
<dbReference type="PROSITE" id="PS50404">
    <property type="entry name" value="GST_NTER"/>
    <property type="match status" value="1"/>
</dbReference>
<accession>A0A9R0W5G1</accession>
<dbReference type="InterPro" id="IPR045074">
    <property type="entry name" value="GST_C_Tau"/>
</dbReference>
<dbReference type="InterPro" id="IPR040079">
    <property type="entry name" value="Glutathione_S-Trfase"/>
</dbReference>
<keyword evidence="7" id="KW-1185">Reference proteome</keyword>
<comment type="function">
    <text evidence="3">Is involved in the conjugation of reduced glutathione to a wide number of exogenous and endogenous hydrophobic electrophiles.</text>
</comment>
<dbReference type="PANTHER" id="PTHR11260:SF525">
    <property type="entry name" value="GLUTATHIONE S-TRANSFERASE"/>
    <property type="match status" value="1"/>
</dbReference>
<reference evidence="6 7" key="1">
    <citation type="submission" date="2017-09" db="EMBL/GenBank/DDBJ databases">
        <authorList>
            <consortium name="International Durum Wheat Genome Sequencing Consortium (IDWGSC)"/>
            <person name="Milanesi L."/>
        </authorList>
    </citation>
    <scope>NUCLEOTIDE SEQUENCE [LARGE SCALE GENOMIC DNA]</scope>
    <source>
        <strain evidence="7">cv. Svevo</strain>
    </source>
</reference>
<evidence type="ECO:0000259" key="4">
    <source>
        <dbReference type="PROSITE" id="PS50404"/>
    </source>
</evidence>
<dbReference type="GO" id="GO:0006749">
    <property type="term" value="P:glutathione metabolic process"/>
    <property type="evidence" value="ECO:0007669"/>
    <property type="project" value="InterPro"/>
</dbReference>
<evidence type="ECO:0000313" key="7">
    <source>
        <dbReference type="Proteomes" id="UP000324705"/>
    </source>
</evidence>
<dbReference type="AlphaFoldDB" id="A0A9R0W5G1"/>
<dbReference type="FunFam" id="1.20.1050.10:FF:000016">
    <property type="entry name" value="Glutathione S-transferase U9"/>
    <property type="match status" value="1"/>
</dbReference>
<evidence type="ECO:0000256" key="3">
    <source>
        <dbReference type="RuleBase" id="RU369102"/>
    </source>
</evidence>
<dbReference type="InterPro" id="IPR036249">
    <property type="entry name" value="Thioredoxin-like_sf"/>
</dbReference>
<keyword evidence="1 3" id="KW-0808">Transferase</keyword>
<organism evidence="6 7">
    <name type="scientific">Triticum turgidum subsp. durum</name>
    <name type="common">Durum wheat</name>
    <name type="synonym">Triticum durum</name>
    <dbReference type="NCBI Taxonomy" id="4567"/>
    <lineage>
        <taxon>Eukaryota</taxon>
        <taxon>Viridiplantae</taxon>
        <taxon>Streptophyta</taxon>
        <taxon>Embryophyta</taxon>
        <taxon>Tracheophyta</taxon>
        <taxon>Spermatophyta</taxon>
        <taxon>Magnoliopsida</taxon>
        <taxon>Liliopsida</taxon>
        <taxon>Poales</taxon>
        <taxon>Poaceae</taxon>
        <taxon>BOP clade</taxon>
        <taxon>Pooideae</taxon>
        <taxon>Triticodae</taxon>
        <taxon>Triticeae</taxon>
        <taxon>Triticinae</taxon>
        <taxon>Triticum</taxon>
    </lineage>
</organism>
<sequence length="245" mass="26547">MAGSEELKLLGWWAPGVSPFVLRAQMALAVKGLSYEYLPEDRGCKSDLLIASNPVYKKVPVLIHDGRPVCESLLILEYLDDAPGLAGNGTSILPTDPYSRAVARFWAAYVNGKLFPSCIGILKTAKQEERAGKVEETLSGLRHLEGVLAECSKGEAEAEAPFFGGDTIGFLDIALGCYLPWFEAVGRLAGLGPLIDPARTPKLAAWAERFRVAEPVKALLPGVDELEEYITTVLYPKWNIAVTGN</sequence>
<dbReference type="CDD" id="cd03185">
    <property type="entry name" value="GST_C_Tau"/>
    <property type="match status" value="1"/>
</dbReference>
<feature type="domain" description="GST N-terminal" evidence="4">
    <location>
        <begin position="5"/>
        <end position="87"/>
    </location>
</feature>
<dbReference type="Gramene" id="TRITD4Av1G255460.4">
    <property type="protein sequence ID" value="TRITD4Av1G255460.4"/>
    <property type="gene ID" value="TRITD4Av1G255460"/>
</dbReference>
<dbReference type="GO" id="GO:0004364">
    <property type="term" value="F:glutathione transferase activity"/>
    <property type="evidence" value="ECO:0007669"/>
    <property type="project" value="UniProtKB-UniRule"/>
</dbReference>
<dbReference type="CDD" id="cd03058">
    <property type="entry name" value="GST_N_Tau"/>
    <property type="match status" value="1"/>
</dbReference>
<dbReference type="Gene3D" id="3.40.30.10">
    <property type="entry name" value="Glutaredoxin"/>
    <property type="match status" value="1"/>
</dbReference>
<dbReference type="InterPro" id="IPR036282">
    <property type="entry name" value="Glutathione-S-Trfase_C_sf"/>
</dbReference>
<dbReference type="EMBL" id="LT934117">
    <property type="protein sequence ID" value="VAH99418.1"/>
    <property type="molecule type" value="Genomic_DNA"/>
</dbReference>
<protein>
    <recommendedName>
        <fullName evidence="3">Glutathione S-transferase</fullName>
        <ecNumber evidence="3">2.5.1.18</ecNumber>
    </recommendedName>
</protein>
<dbReference type="SUPFAM" id="SSF52833">
    <property type="entry name" value="Thioredoxin-like"/>
    <property type="match status" value="1"/>
</dbReference>
<dbReference type="EC" id="2.5.1.18" evidence="3"/>
<dbReference type="Pfam" id="PF13410">
    <property type="entry name" value="GST_C_2"/>
    <property type="match status" value="1"/>
</dbReference>
<comment type="subcellular location">
    <subcellularLocation>
        <location evidence="3">Cytoplasm</location>
        <location evidence="3">Cytosol</location>
    </subcellularLocation>
</comment>
<dbReference type="SFLD" id="SFLDG00358">
    <property type="entry name" value="Main_(cytGST)"/>
    <property type="match status" value="1"/>
</dbReference>
<dbReference type="Proteomes" id="UP000324705">
    <property type="component" value="Chromosome 4A"/>
</dbReference>
<evidence type="ECO:0000256" key="1">
    <source>
        <dbReference type="ARBA" id="ARBA00022679"/>
    </source>
</evidence>
<dbReference type="InterPro" id="IPR045073">
    <property type="entry name" value="Omega/Tau-like"/>
</dbReference>
<dbReference type="InterPro" id="IPR010987">
    <property type="entry name" value="Glutathione-S-Trfase_C-like"/>
</dbReference>
<comment type="catalytic activity">
    <reaction evidence="2 3">
        <text>RX + glutathione = an S-substituted glutathione + a halide anion + H(+)</text>
        <dbReference type="Rhea" id="RHEA:16437"/>
        <dbReference type="ChEBI" id="CHEBI:15378"/>
        <dbReference type="ChEBI" id="CHEBI:16042"/>
        <dbReference type="ChEBI" id="CHEBI:17792"/>
        <dbReference type="ChEBI" id="CHEBI:57925"/>
        <dbReference type="ChEBI" id="CHEBI:90779"/>
        <dbReference type="EC" id="2.5.1.18"/>
    </reaction>
</comment>
<dbReference type="PANTHER" id="PTHR11260">
    <property type="entry name" value="GLUTATHIONE S-TRANSFERASE, GST, SUPERFAMILY, GST DOMAIN CONTAINING"/>
    <property type="match status" value="1"/>
</dbReference>
<feature type="domain" description="GST C-terminal" evidence="5">
    <location>
        <begin position="96"/>
        <end position="233"/>
    </location>
</feature>
<evidence type="ECO:0000256" key="2">
    <source>
        <dbReference type="ARBA" id="ARBA00047960"/>
    </source>
</evidence>
<dbReference type="Gene3D" id="1.20.1050.10">
    <property type="match status" value="1"/>
</dbReference>
<dbReference type="SFLD" id="SFLDS00019">
    <property type="entry name" value="Glutathione_Transferase_(cytos"/>
    <property type="match status" value="1"/>
</dbReference>
<dbReference type="GO" id="GO:0005829">
    <property type="term" value="C:cytosol"/>
    <property type="evidence" value="ECO:0007669"/>
    <property type="project" value="UniProtKB-SubCell"/>
</dbReference>
<dbReference type="InterPro" id="IPR004045">
    <property type="entry name" value="Glutathione_S-Trfase_N"/>
</dbReference>